<keyword evidence="1" id="KW-0805">Transcription regulation</keyword>
<keyword evidence="3" id="KW-0539">Nucleus</keyword>
<dbReference type="OrthoDB" id="338531at2759"/>
<proteinExistence type="predicted"/>
<dbReference type="InterPro" id="IPR036431">
    <property type="entry name" value="ARID_dom_sf"/>
</dbReference>
<accession>A0A9W8E8L5</accession>
<dbReference type="PROSITE" id="PS51011">
    <property type="entry name" value="ARID"/>
    <property type="match status" value="1"/>
</dbReference>
<feature type="compositionally biased region" description="Low complexity" evidence="4">
    <location>
        <begin position="745"/>
        <end position="754"/>
    </location>
</feature>
<dbReference type="Gene3D" id="1.10.150.60">
    <property type="entry name" value="ARID DNA-binding domain"/>
    <property type="match status" value="1"/>
</dbReference>
<protein>
    <recommendedName>
        <fullName evidence="5">ARID domain-containing protein</fullName>
    </recommendedName>
</protein>
<dbReference type="Pfam" id="PF01388">
    <property type="entry name" value="ARID"/>
    <property type="match status" value="1"/>
</dbReference>
<dbReference type="EMBL" id="JANBPY010000215">
    <property type="protein sequence ID" value="KAJ1968212.1"/>
    <property type="molecule type" value="Genomic_DNA"/>
</dbReference>
<dbReference type="SMART" id="SM01014">
    <property type="entry name" value="ARID"/>
    <property type="match status" value="1"/>
</dbReference>
<feature type="region of interest" description="Disordered" evidence="4">
    <location>
        <begin position="520"/>
        <end position="564"/>
    </location>
</feature>
<dbReference type="PANTHER" id="PTHR22970">
    <property type="entry name" value="AT-RICH INTERACTIVE DOMAIN-CONTAINING PROTEIN 2"/>
    <property type="match status" value="1"/>
</dbReference>
<evidence type="ECO:0000256" key="2">
    <source>
        <dbReference type="ARBA" id="ARBA00023163"/>
    </source>
</evidence>
<feature type="region of interest" description="Disordered" evidence="4">
    <location>
        <begin position="716"/>
        <end position="754"/>
    </location>
</feature>
<sequence length="920" mass="100492">MTGTEPPMGASVPQNFDRGLYAFHNKQGKSVPAFPIVNGQPLTAFRLAQWVDRLGGHPKLNRDDGWGQLAQELGLPCTVEQVAALKGLYIQYVLPYVHHLKSNVPRVNSPTLTTAPTGSQPAKSAVIESATDAGTTTATQPTSEVLVGANATTGTGNPQKPPKRARVTPKRALQYSKYDPLVYDVEEYLGGLFQNRIYLALRSNLPNEVDWAFNRLLRISKHCHGNFDIRCIPGLLFAILYHLKVSTIQLVVSLDRNQPVPSVTGLTGSVNVDNSDVVSPSFFTAKERVWWERIMQVVTICHNFSELDSVTPIQVVTNPAFIGFVMWILQSNAHLDRTTNKHSASSETDWIQSIRAADQGWQLDPLELQRYWEAVLRTDARPFCTAEMLSLCLSIVETECLAVPVTQIPVMLPSTLRANVASPDRAVVVHALTCLSYLLLREAPGIDQVVNSPLLHQLTVFLLAPDMELLYLTLDFLVKYMDIHQRHMVTLLTSSEEPVLLHDLVAILISRMDEQSANLFPAPAASPKPIAPTGNSSMPTTSPVPSNAAQTSAPTPAGSSTDATGRLTTWLQTNLELAPPTPNPAGPEQPPIPALLSAGTLYEAYRAEFSKAGLNAAGSPGEESSTTTPSLLNLESFLSRLKTTFPASQTVRHPKANQLLVLHLKAKHKEFQSVPATTTPLLSPTTGSQTAEPTPTAPRLTCEWDTCDRSFAYIESQDSPAGTQPSSESPNTEATEAPAQPPNASPEESSSAPLPSRSVAITRLLVHTLRDHLPSLGTVGSTAPPTFFRCQWKHCSYTYTFRPTDRPALRVVAHLKTHLVPNVPLSPPAPSPSERDTSEVSSLQPSLIPAFWGNLDPQTITQRRQQILMKVLLFLRALVKNPLTRSVLIPYGAKFTQLSIDYPPMCRDLLTLLVALDGKE</sequence>
<feature type="region of interest" description="Disordered" evidence="4">
    <location>
        <begin position="150"/>
        <end position="169"/>
    </location>
</feature>
<comment type="caution">
    <text evidence="6">The sequence shown here is derived from an EMBL/GenBank/DDBJ whole genome shotgun (WGS) entry which is preliminary data.</text>
</comment>
<evidence type="ECO:0000313" key="7">
    <source>
        <dbReference type="Proteomes" id="UP001150925"/>
    </source>
</evidence>
<evidence type="ECO:0000256" key="3">
    <source>
        <dbReference type="ARBA" id="ARBA00023242"/>
    </source>
</evidence>
<keyword evidence="7" id="KW-1185">Reference proteome</keyword>
<evidence type="ECO:0000256" key="1">
    <source>
        <dbReference type="ARBA" id="ARBA00023015"/>
    </source>
</evidence>
<evidence type="ECO:0000313" key="6">
    <source>
        <dbReference type="EMBL" id="KAJ1968212.1"/>
    </source>
</evidence>
<dbReference type="SMART" id="SM00501">
    <property type="entry name" value="BRIGHT"/>
    <property type="match status" value="1"/>
</dbReference>
<dbReference type="InterPro" id="IPR052406">
    <property type="entry name" value="Chromatin_Remodeling_Comp"/>
</dbReference>
<evidence type="ECO:0000259" key="5">
    <source>
        <dbReference type="PROSITE" id="PS51011"/>
    </source>
</evidence>
<keyword evidence="2" id="KW-0804">Transcription</keyword>
<dbReference type="Proteomes" id="UP001150925">
    <property type="component" value="Unassembled WGS sequence"/>
</dbReference>
<feature type="compositionally biased region" description="Polar residues" evidence="4">
    <location>
        <begin position="716"/>
        <end position="734"/>
    </location>
</feature>
<dbReference type="AlphaFoldDB" id="A0A9W8E8L5"/>
<gene>
    <name evidence="6" type="ORF">IWQ62_001378</name>
</gene>
<dbReference type="SUPFAM" id="SSF46774">
    <property type="entry name" value="ARID-like"/>
    <property type="match status" value="1"/>
</dbReference>
<name>A0A9W8E8L5_9FUNG</name>
<dbReference type="InterPro" id="IPR001606">
    <property type="entry name" value="ARID_dom"/>
</dbReference>
<organism evidence="6 7">
    <name type="scientific">Dispira parvispora</name>
    <dbReference type="NCBI Taxonomy" id="1520584"/>
    <lineage>
        <taxon>Eukaryota</taxon>
        <taxon>Fungi</taxon>
        <taxon>Fungi incertae sedis</taxon>
        <taxon>Zoopagomycota</taxon>
        <taxon>Kickxellomycotina</taxon>
        <taxon>Dimargaritomycetes</taxon>
        <taxon>Dimargaritales</taxon>
        <taxon>Dimargaritaceae</taxon>
        <taxon>Dispira</taxon>
    </lineage>
</organism>
<dbReference type="CDD" id="cd16100">
    <property type="entry name" value="ARID"/>
    <property type="match status" value="1"/>
</dbReference>
<dbReference type="PANTHER" id="PTHR22970:SF14">
    <property type="entry name" value="AT-RICH INTERACTIVE DOMAIN-CONTAINING PROTEIN 2"/>
    <property type="match status" value="1"/>
</dbReference>
<evidence type="ECO:0000256" key="4">
    <source>
        <dbReference type="SAM" id="MobiDB-lite"/>
    </source>
</evidence>
<feature type="domain" description="ARID" evidence="5">
    <location>
        <begin position="10"/>
        <end position="101"/>
    </location>
</feature>
<feature type="region of interest" description="Disordered" evidence="4">
    <location>
        <begin position="675"/>
        <end position="701"/>
    </location>
</feature>
<dbReference type="GO" id="GO:0003677">
    <property type="term" value="F:DNA binding"/>
    <property type="evidence" value="ECO:0007669"/>
    <property type="project" value="InterPro"/>
</dbReference>
<reference evidence="6" key="1">
    <citation type="submission" date="2022-07" db="EMBL/GenBank/DDBJ databases">
        <title>Phylogenomic reconstructions and comparative analyses of Kickxellomycotina fungi.</title>
        <authorList>
            <person name="Reynolds N.K."/>
            <person name="Stajich J.E."/>
            <person name="Barry K."/>
            <person name="Grigoriev I.V."/>
            <person name="Crous P."/>
            <person name="Smith M.E."/>
        </authorList>
    </citation>
    <scope>NUCLEOTIDE SEQUENCE</scope>
    <source>
        <strain evidence="6">RSA 1196</strain>
    </source>
</reference>
<feature type="compositionally biased region" description="Low complexity" evidence="4">
    <location>
        <begin position="677"/>
        <end position="690"/>
    </location>
</feature>
<feature type="compositionally biased region" description="Polar residues" evidence="4">
    <location>
        <begin position="533"/>
        <end position="564"/>
    </location>
</feature>